<evidence type="ECO:0000256" key="1">
    <source>
        <dbReference type="SAM" id="SignalP"/>
    </source>
</evidence>
<dbReference type="EMBL" id="CP092429">
    <property type="protein sequence ID" value="ULP52170.1"/>
    <property type="molecule type" value="Genomic_DNA"/>
</dbReference>
<reference evidence="2" key="1">
    <citation type="submission" date="2022-08" db="EMBL/GenBank/DDBJ databases">
        <title>Whole genome sequencing of non-tuberculosis mycobacteria type-strains.</title>
        <authorList>
            <person name="Igarashi Y."/>
            <person name="Osugi A."/>
            <person name="Mitarai S."/>
        </authorList>
    </citation>
    <scope>NUCLEOTIDE SEQUENCE</scope>
    <source>
        <strain evidence="2">ATCC 19423</strain>
    </source>
</reference>
<organism evidence="2 3">
    <name type="scientific">Mycobacterium ulcerans</name>
    <dbReference type="NCBI Taxonomy" id="1809"/>
    <lineage>
        <taxon>Bacteria</taxon>
        <taxon>Bacillati</taxon>
        <taxon>Actinomycetota</taxon>
        <taxon>Actinomycetes</taxon>
        <taxon>Mycobacteriales</taxon>
        <taxon>Mycobacteriaceae</taxon>
        <taxon>Mycobacterium</taxon>
        <taxon>Mycobacterium ulcerans group</taxon>
    </lineage>
</organism>
<proteinExistence type="predicted"/>
<protein>
    <submittedName>
        <fullName evidence="2">Uncharacterized protein</fullName>
    </submittedName>
</protein>
<feature type="chain" id="PRO_5047468811" evidence="1">
    <location>
        <begin position="34"/>
        <end position="60"/>
    </location>
</feature>
<accession>A0ABY3VEZ3</accession>
<sequence>MRFPAAVLAIPTALLTVCAISALPAVFPPATHAAAAFGPLAPPNPFMAPNGLASMHNDAG</sequence>
<feature type="signal peptide" evidence="1">
    <location>
        <begin position="1"/>
        <end position="33"/>
    </location>
</feature>
<evidence type="ECO:0000313" key="3">
    <source>
        <dbReference type="Proteomes" id="UP001055253"/>
    </source>
</evidence>
<name>A0ABY3VEZ3_MYCUL</name>
<gene>
    <name evidence="2" type="ORF">MJO63_01565</name>
</gene>
<keyword evidence="1" id="KW-0732">Signal</keyword>
<keyword evidence="3" id="KW-1185">Reference proteome</keyword>
<evidence type="ECO:0000313" key="2">
    <source>
        <dbReference type="EMBL" id="ULP52170.1"/>
    </source>
</evidence>
<dbReference type="Proteomes" id="UP001055253">
    <property type="component" value="Chromosome"/>
</dbReference>